<evidence type="ECO:0000313" key="1">
    <source>
        <dbReference type="EMBL" id="KAK9946261.1"/>
    </source>
</evidence>
<reference evidence="1 2" key="1">
    <citation type="journal article" date="2023" name="G3 (Bethesda)">
        <title>A chromosome-length genome assembly and annotation of blackberry (Rubus argutus, cv. 'Hillquist').</title>
        <authorList>
            <person name="Bruna T."/>
            <person name="Aryal R."/>
            <person name="Dudchenko O."/>
            <person name="Sargent D.J."/>
            <person name="Mead D."/>
            <person name="Buti M."/>
            <person name="Cavallini A."/>
            <person name="Hytonen T."/>
            <person name="Andres J."/>
            <person name="Pham M."/>
            <person name="Weisz D."/>
            <person name="Mascagni F."/>
            <person name="Usai G."/>
            <person name="Natali L."/>
            <person name="Bassil N."/>
            <person name="Fernandez G.E."/>
            <person name="Lomsadze A."/>
            <person name="Armour M."/>
            <person name="Olukolu B."/>
            <person name="Poorten T."/>
            <person name="Britton C."/>
            <person name="Davik J."/>
            <person name="Ashrafi H."/>
            <person name="Aiden E.L."/>
            <person name="Borodovsky M."/>
            <person name="Worthington M."/>
        </authorList>
    </citation>
    <scope>NUCLEOTIDE SEQUENCE [LARGE SCALE GENOMIC DNA]</scope>
    <source>
        <strain evidence="1">PI 553951</strain>
    </source>
</reference>
<sequence length="172" mass="18723">MVMISYPEGTNFDKLGDEVAAEVESHEGLEATDAGAADEDGGRDIPGLVVFGGWGRGEGGDLVVVQFDDSWVDPNRGEELLHDVTHAAGSSAEDDDRVLRYEAADSGLGRLRHVDGEGGGVWGRGWWGCGWGWGWGWRQAEVDDVVRATSKALHRRKSQRELLMSTERNEGN</sequence>
<proteinExistence type="predicted"/>
<dbReference type="AlphaFoldDB" id="A0AAW1YAS0"/>
<organism evidence="1 2">
    <name type="scientific">Rubus argutus</name>
    <name type="common">Southern blackberry</name>
    <dbReference type="NCBI Taxonomy" id="59490"/>
    <lineage>
        <taxon>Eukaryota</taxon>
        <taxon>Viridiplantae</taxon>
        <taxon>Streptophyta</taxon>
        <taxon>Embryophyta</taxon>
        <taxon>Tracheophyta</taxon>
        <taxon>Spermatophyta</taxon>
        <taxon>Magnoliopsida</taxon>
        <taxon>eudicotyledons</taxon>
        <taxon>Gunneridae</taxon>
        <taxon>Pentapetalae</taxon>
        <taxon>rosids</taxon>
        <taxon>fabids</taxon>
        <taxon>Rosales</taxon>
        <taxon>Rosaceae</taxon>
        <taxon>Rosoideae</taxon>
        <taxon>Rosoideae incertae sedis</taxon>
        <taxon>Rubus</taxon>
    </lineage>
</organism>
<name>A0AAW1YAS0_RUBAR</name>
<dbReference type="Proteomes" id="UP001457282">
    <property type="component" value="Unassembled WGS sequence"/>
</dbReference>
<gene>
    <name evidence="1" type="ORF">M0R45_011734</name>
</gene>
<comment type="caution">
    <text evidence="1">The sequence shown here is derived from an EMBL/GenBank/DDBJ whole genome shotgun (WGS) entry which is preliminary data.</text>
</comment>
<evidence type="ECO:0000313" key="2">
    <source>
        <dbReference type="Proteomes" id="UP001457282"/>
    </source>
</evidence>
<accession>A0AAW1YAS0</accession>
<protein>
    <submittedName>
        <fullName evidence="1">Uncharacterized protein</fullName>
    </submittedName>
</protein>
<dbReference type="EMBL" id="JBEDUW010000002">
    <property type="protein sequence ID" value="KAK9946261.1"/>
    <property type="molecule type" value="Genomic_DNA"/>
</dbReference>
<keyword evidence="2" id="KW-1185">Reference proteome</keyword>